<evidence type="ECO:0000313" key="7">
    <source>
        <dbReference type="EMBL" id="KFL30791.1"/>
    </source>
</evidence>
<feature type="transmembrane region" description="Helical" evidence="6">
    <location>
        <begin position="41"/>
        <end position="65"/>
    </location>
</feature>
<dbReference type="GO" id="GO:0005886">
    <property type="term" value="C:plasma membrane"/>
    <property type="evidence" value="ECO:0007669"/>
    <property type="project" value="UniProtKB-SubCell"/>
</dbReference>
<name>A0A087M1N8_9HYPH</name>
<comment type="caution">
    <text evidence="7">The sequence shown here is derived from an EMBL/GenBank/DDBJ whole genome shotgun (WGS) entry which is preliminary data.</text>
</comment>
<dbReference type="EMBL" id="JQGC01000010">
    <property type="protein sequence ID" value="KFL30791.1"/>
    <property type="molecule type" value="Genomic_DNA"/>
</dbReference>
<evidence type="ECO:0000256" key="2">
    <source>
        <dbReference type="ARBA" id="ARBA00022475"/>
    </source>
</evidence>
<keyword evidence="4 6" id="KW-1133">Transmembrane helix</keyword>
<sequence length="214" mass="22696">MDYAQALWIYTILVFGIIVVPGMDMFYILANALTGGRRLGFAALGGVMLGGAVHALFGTIAVGVLTQLPTILFRAMILAGATYMAWIGYTLLRSTITVDGIGRATTRTEWAAFRQGTITCLLNPKAYLFVLAVFPQFVRTDFGPVWSQALALGIITVLMQGVVYGGLAVAAGRGRDALVENPAATTWISRGAGALFLAAAIFTAWHGLTMSSPT</sequence>
<evidence type="ECO:0000256" key="4">
    <source>
        <dbReference type="ARBA" id="ARBA00022989"/>
    </source>
</evidence>
<feature type="transmembrane region" description="Helical" evidence="6">
    <location>
        <begin position="6"/>
        <end position="29"/>
    </location>
</feature>
<keyword evidence="8" id="KW-1185">Reference proteome</keyword>
<organism evidence="7 8">
    <name type="scientific">Devosia riboflavina</name>
    <dbReference type="NCBI Taxonomy" id="46914"/>
    <lineage>
        <taxon>Bacteria</taxon>
        <taxon>Pseudomonadati</taxon>
        <taxon>Pseudomonadota</taxon>
        <taxon>Alphaproteobacteria</taxon>
        <taxon>Hyphomicrobiales</taxon>
        <taxon>Devosiaceae</taxon>
        <taxon>Devosia</taxon>
    </lineage>
</organism>
<evidence type="ECO:0000256" key="1">
    <source>
        <dbReference type="ARBA" id="ARBA00004651"/>
    </source>
</evidence>
<dbReference type="OrthoDB" id="9807053at2"/>
<keyword evidence="2" id="KW-1003">Cell membrane</keyword>
<comment type="subcellular location">
    <subcellularLocation>
        <location evidence="1">Cell membrane</location>
        <topology evidence="1">Multi-pass membrane protein</topology>
    </subcellularLocation>
</comment>
<dbReference type="STRING" id="46914.JP75_12390"/>
<evidence type="ECO:0000313" key="8">
    <source>
        <dbReference type="Proteomes" id="UP000028981"/>
    </source>
</evidence>
<protein>
    <submittedName>
        <fullName evidence="7">Threonine transporter RhtB</fullName>
    </submittedName>
</protein>
<dbReference type="InterPro" id="IPR001123">
    <property type="entry name" value="LeuE-type"/>
</dbReference>
<dbReference type="PANTHER" id="PTHR30086">
    <property type="entry name" value="ARGININE EXPORTER PROTEIN ARGO"/>
    <property type="match status" value="1"/>
</dbReference>
<feature type="transmembrane region" description="Helical" evidence="6">
    <location>
        <begin position="191"/>
        <end position="208"/>
    </location>
</feature>
<evidence type="ECO:0000256" key="6">
    <source>
        <dbReference type="SAM" id="Phobius"/>
    </source>
</evidence>
<accession>A0A087M1N8</accession>
<dbReference type="Proteomes" id="UP000028981">
    <property type="component" value="Unassembled WGS sequence"/>
</dbReference>
<dbReference type="AlphaFoldDB" id="A0A087M1N8"/>
<keyword evidence="5 6" id="KW-0472">Membrane</keyword>
<dbReference type="Pfam" id="PF01810">
    <property type="entry name" value="LysE"/>
    <property type="match status" value="1"/>
</dbReference>
<evidence type="ECO:0000256" key="3">
    <source>
        <dbReference type="ARBA" id="ARBA00022692"/>
    </source>
</evidence>
<keyword evidence="3 6" id="KW-0812">Transmembrane</keyword>
<gene>
    <name evidence="7" type="ORF">JP75_12390</name>
</gene>
<feature type="transmembrane region" description="Helical" evidence="6">
    <location>
        <begin position="71"/>
        <end position="92"/>
    </location>
</feature>
<dbReference type="GO" id="GO:0015171">
    <property type="term" value="F:amino acid transmembrane transporter activity"/>
    <property type="evidence" value="ECO:0007669"/>
    <property type="project" value="TreeGrafter"/>
</dbReference>
<dbReference type="PANTHER" id="PTHR30086:SF20">
    <property type="entry name" value="ARGININE EXPORTER PROTEIN ARGO-RELATED"/>
    <property type="match status" value="1"/>
</dbReference>
<proteinExistence type="predicted"/>
<dbReference type="RefSeq" id="WP_035083167.1">
    <property type="nucleotide sequence ID" value="NZ_JQGC01000010.1"/>
</dbReference>
<feature type="transmembrane region" description="Helical" evidence="6">
    <location>
        <begin position="146"/>
        <end position="170"/>
    </location>
</feature>
<evidence type="ECO:0000256" key="5">
    <source>
        <dbReference type="ARBA" id="ARBA00023136"/>
    </source>
</evidence>
<reference evidence="7 8" key="1">
    <citation type="submission" date="2014-08" db="EMBL/GenBank/DDBJ databases">
        <authorList>
            <person name="Hassan Y.I."/>
            <person name="Lepp D."/>
            <person name="Zhou T."/>
        </authorList>
    </citation>
    <scope>NUCLEOTIDE SEQUENCE [LARGE SCALE GENOMIC DNA]</scope>
    <source>
        <strain evidence="7 8">IFO13584</strain>
    </source>
</reference>